<dbReference type="PANTHER" id="PTHR47963">
    <property type="entry name" value="DEAD-BOX ATP-DEPENDENT RNA HELICASE 47, MITOCHONDRIAL"/>
    <property type="match status" value="1"/>
</dbReference>
<evidence type="ECO:0000256" key="3">
    <source>
        <dbReference type="ARBA" id="ARBA00022801"/>
    </source>
</evidence>
<dbReference type="SMART" id="SM00487">
    <property type="entry name" value="DEXDc"/>
    <property type="match status" value="1"/>
</dbReference>
<feature type="chain" id="PRO_5035240447" description="RNA helicase" evidence="7">
    <location>
        <begin position="19"/>
        <end position="552"/>
    </location>
</feature>
<dbReference type="GO" id="GO:0003724">
    <property type="term" value="F:RNA helicase activity"/>
    <property type="evidence" value="ECO:0007669"/>
    <property type="project" value="UniProtKB-EC"/>
</dbReference>
<keyword evidence="4" id="KW-0347">Helicase</keyword>
<dbReference type="PROSITE" id="PS51192">
    <property type="entry name" value="HELICASE_ATP_BIND_1"/>
    <property type="match status" value="1"/>
</dbReference>
<feature type="region of interest" description="Disordered" evidence="6">
    <location>
        <begin position="14"/>
        <end position="54"/>
    </location>
</feature>
<accession>A0A8J2X5N9</accession>
<dbReference type="EC" id="3.6.4.13" evidence="1"/>
<dbReference type="SUPFAM" id="SSF52540">
    <property type="entry name" value="P-loop containing nucleoside triphosphate hydrolases"/>
    <property type="match status" value="1"/>
</dbReference>
<organism evidence="10 11">
    <name type="scientific">Pelagomonas calceolata</name>
    <dbReference type="NCBI Taxonomy" id="35677"/>
    <lineage>
        <taxon>Eukaryota</taxon>
        <taxon>Sar</taxon>
        <taxon>Stramenopiles</taxon>
        <taxon>Ochrophyta</taxon>
        <taxon>Pelagophyceae</taxon>
        <taxon>Pelagomonadales</taxon>
        <taxon>Pelagomonadaceae</taxon>
        <taxon>Pelagomonas</taxon>
    </lineage>
</organism>
<evidence type="ECO:0000259" key="8">
    <source>
        <dbReference type="PROSITE" id="PS51192"/>
    </source>
</evidence>
<feature type="compositionally biased region" description="Low complexity" evidence="6">
    <location>
        <begin position="126"/>
        <end position="143"/>
    </location>
</feature>
<sequence length="552" mass="56344">MRALLCVVATAAALSGSARPPPRPPRGKSKGRSRAQRRGNVNVPSSVPEDESIDAREARLAAKFAAWAKEPPRDEEVVVEKEETPAGAFGGWKKEAKVEPAGGFLLRRPPAAAPAPPAPAPRGEGRAAAPKKPAAPAKTRPAAKTLADAPPAFAEGEPPSRAAWSDFLGAAAARRLVADGFERPTAAQSALGAALADGAAPRDVLLAAPTGSGKTLAYLLRTLADADGPGGVLVVAPGRELAVQIDRVARRHFPDVSSTAVVGGANRKRQAEALRKAKPALVVGTPGRLAELAFEGSRPLKLGKLRWCVVDECDHALRPPFGEDVEALLGALPRSCGVVFASATGAALLGDEGETARRARAALRVDATAAGRAGVASGALAAKARHGRLRAKAPLDALRRVLRAAAPACEAALVFVEDAAAAEAVATRLAAAGLDARPLVGDAHSTARAAAVRHLNEGAAPAVVVATEGAARGLDCPRVTHVVNYLSAPSSASHYAHRAGRAGRAPATPAYVLSVAGDAAQDRVLDALERDLGVKLHGVELGGGAVRLVEDA</sequence>
<keyword evidence="3" id="KW-0378">Hydrolase</keyword>
<feature type="compositionally biased region" description="Basic residues" evidence="6">
    <location>
        <begin position="25"/>
        <end position="37"/>
    </location>
</feature>
<dbReference type="SMART" id="SM00490">
    <property type="entry name" value="HELICc"/>
    <property type="match status" value="1"/>
</dbReference>
<feature type="domain" description="Helicase ATP-binding" evidence="8">
    <location>
        <begin position="195"/>
        <end position="344"/>
    </location>
</feature>
<dbReference type="OrthoDB" id="10256233at2759"/>
<dbReference type="CDD" id="cd00268">
    <property type="entry name" value="DEADc"/>
    <property type="match status" value="1"/>
</dbReference>
<gene>
    <name evidence="10" type="ORF">PECAL_5P10230</name>
</gene>
<dbReference type="Gene3D" id="3.40.50.300">
    <property type="entry name" value="P-loop containing nucleotide triphosphate hydrolases"/>
    <property type="match status" value="2"/>
</dbReference>
<dbReference type="Pfam" id="PF00270">
    <property type="entry name" value="DEAD"/>
    <property type="match status" value="1"/>
</dbReference>
<evidence type="ECO:0000256" key="6">
    <source>
        <dbReference type="SAM" id="MobiDB-lite"/>
    </source>
</evidence>
<evidence type="ECO:0000256" key="2">
    <source>
        <dbReference type="ARBA" id="ARBA00022741"/>
    </source>
</evidence>
<keyword evidence="11" id="KW-1185">Reference proteome</keyword>
<feature type="region of interest" description="Disordered" evidence="6">
    <location>
        <begin position="109"/>
        <end position="143"/>
    </location>
</feature>
<evidence type="ECO:0000256" key="1">
    <source>
        <dbReference type="ARBA" id="ARBA00012552"/>
    </source>
</evidence>
<feature type="compositionally biased region" description="Pro residues" evidence="6">
    <location>
        <begin position="111"/>
        <end position="120"/>
    </location>
</feature>
<dbReference type="PROSITE" id="PS51194">
    <property type="entry name" value="HELICASE_CTER"/>
    <property type="match status" value="1"/>
</dbReference>
<feature type="signal peptide" evidence="7">
    <location>
        <begin position="1"/>
        <end position="18"/>
    </location>
</feature>
<keyword evidence="2" id="KW-0547">Nucleotide-binding</keyword>
<dbReference type="InterPro" id="IPR027417">
    <property type="entry name" value="P-loop_NTPase"/>
</dbReference>
<evidence type="ECO:0000256" key="5">
    <source>
        <dbReference type="ARBA" id="ARBA00022840"/>
    </source>
</evidence>
<dbReference type="EMBL" id="CAKKNE010000005">
    <property type="protein sequence ID" value="CAH0376436.1"/>
    <property type="molecule type" value="Genomic_DNA"/>
</dbReference>
<dbReference type="InterPro" id="IPR014001">
    <property type="entry name" value="Helicase_ATP-bd"/>
</dbReference>
<dbReference type="InterPro" id="IPR001650">
    <property type="entry name" value="Helicase_C-like"/>
</dbReference>
<evidence type="ECO:0000313" key="11">
    <source>
        <dbReference type="Proteomes" id="UP000789595"/>
    </source>
</evidence>
<reference evidence="10" key="1">
    <citation type="submission" date="2021-11" db="EMBL/GenBank/DDBJ databases">
        <authorList>
            <consortium name="Genoscope - CEA"/>
            <person name="William W."/>
        </authorList>
    </citation>
    <scope>NUCLEOTIDE SEQUENCE</scope>
</reference>
<evidence type="ECO:0000256" key="4">
    <source>
        <dbReference type="ARBA" id="ARBA00022806"/>
    </source>
</evidence>
<proteinExistence type="predicted"/>
<dbReference type="Pfam" id="PF00271">
    <property type="entry name" value="Helicase_C"/>
    <property type="match status" value="1"/>
</dbReference>
<evidence type="ECO:0000313" key="10">
    <source>
        <dbReference type="EMBL" id="CAH0376436.1"/>
    </source>
</evidence>
<dbReference type="InterPro" id="IPR044742">
    <property type="entry name" value="DEAD/DEAH_RhlB"/>
</dbReference>
<dbReference type="Proteomes" id="UP000789595">
    <property type="component" value="Unassembled WGS sequence"/>
</dbReference>
<name>A0A8J2X5N9_9STRA</name>
<keyword evidence="7" id="KW-0732">Signal</keyword>
<evidence type="ECO:0000259" key="9">
    <source>
        <dbReference type="PROSITE" id="PS51194"/>
    </source>
</evidence>
<dbReference type="InterPro" id="IPR050547">
    <property type="entry name" value="DEAD_box_RNA_helicases"/>
</dbReference>
<dbReference type="InterPro" id="IPR011545">
    <property type="entry name" value="DEAD/DEAH_box_helicase_dom"/>
</dbReference>
<keyword evidence="5" id="KW-0067">ATP-binding</keyword>
<dbReference type="GO" id="GO:0005524">
    <property type="term" value="F:ATP binding"/>
    <property type="evidence" value="ECO:0007669"/>
    <property type="project" value="UniProtKB-KW"/>
</dbReference>
<evidence type="ECO:0000256" key="7">
    <source>
        <dbReference type="SAM" id="SignalP"/>
    </source>
</evidence>
<protein>
    <recommendedName>
        <fullName evidence="1">RNA helicase</fullName>
        <ecNumber evidence="1">3.6.4.13</ecNumber>
    </recommendedName>
</protein>
<dbReference type="PANTHER" id="PTHR47963:SF8">
    <property type="entry name" value="ATP-DEPENDENT RNA HELICASE DEAD"/>
    <property type="match status" value="1"/>
</dbReference>
<dbReference type="GO" id="GO:0003723">
    <property type="term" value="F:RNA binding"/>
    <property type="evidence" value="ECO:0007669"/>
    <property type="project" value="TreeGrafter"/>
</dbReference>
<dbReference type="AlphaFoldDB" id="A0A8J2X5N9"/>
<comment type="caution">
    <text evidence="10">The sequence shown here is derived from an EMBL/GenBank/DDBJ whole genome shotgun (WGS) entry which is preliminary data.</text>
</comment>
<dbReference type="GO" id="GO:0016787">
    <property type="term" value="F:hydrolase activity"/>
    <property type="evidence" value="ECO:0007669"/>
    <property type="project" value="UniProtKB-KW"/>
</dbReference>
<feature type="domain" description="Helicase C-terminal" evidence="9">
    <location>
        <begin position="401"/>
        <end position="547"/>
    </location>
</feature>